<gene>
    <name evidence="1" type="ORF">XD54_1825</name>
</gene>
<reference evidence="2" key="1">
    <citation type="journal article" date="2015" name="MBio">
        <title>Genome-Resolved Metagenomic Analysis Reveals Roles for Candidate Phyla and Other Microbial Community Members in Biogeochemical Transformations in Oil Reservoirs.</title>
        <authorList>
            <person name="Hu P."/>
            <person name="Tom L."/>
            <person name="Singh A."/>
            <person name="Thomas B.C."/>
            <person name="Baker B.J."/>
            <person name="Piceno Y.M."/>
            <person name="Andersen G.L."/>
            <person name="Banfield J.F."/>
        </authorList>
    </citation>
    <scope>NUCLEOTIDE SEQUENCE [LARGE SCALE GENOMIC DNA]</scope>
</reference>
<evidence type="ECO:0000313" key="2">
    <source>
        <dbReference type="Proteomes" id="UP000053911"/>
    </source>
</evidence>
<proteinExistence type="predicted"/>
<dbReference type="GeneID" id="8095086"/>
<dbReference type="Pfam" id="PF12689">
    <property type="entry name" value="Acid_PPase"/>
    <property type="match status" value="1"/>
</dbReference>
<organism evidence="1 2">
    <name type="scientific">Thermococcus sibiricus</name>
    <dbReference type="NCBI Taxonomy" id="172049"/>
    <lineage>
        <taxon>Archaea</taxon>
        <taxon>Methanobacteriati</taxon>
        <taxon>Methanobacteriota</taxon>
        <taxon>Thermococci</taxon>
        <taxon>Thermococcales</taxon>
        <taxon>Thermococcaceae</taxon>
        <taxon>Thermococcus</taxon>
    </lineage>
</organism>
<dbReference type="SUPFAM" id="SSF56784">
    <property type="entry name" value="HAD-like"/>
    <property type="match status" value="1"/>
</dbReference>
<dbReference type="NCBIfam" id="TIGR01681">
    <property type="entry name" value="HAD-SF-IIIC"/>
    <property type="match status" value="1"/>
</dbReference>
<dbReference type="EMBL" id="LGFD01000051">
    <property type="protein sequence ID" value="KUK16891.1"/>
    <property type="molecule type" value="Genomic_DNA"/>
</dbReference>
<dbReference type="InterPro" id="IPR023214">
    <property type="entry name" value="HAD_sf"/>
</dbReference>
<dbReference type="NCBIfam" id="TIGR01685">
    <property type="entry name" value="MDP-1"/>
    <property type="match status" value="1"/>
</dbReference>
<evidence type="ECO:0000313" key="1">
    <source>
        <dbReference type="EMBL" id="KUK16891.1"/>
    </source>
</evidence>
<protein>
    <submittedName>
        <fullName evidence="1">Magnesium-dependent phosphatase-1</fullName>
    </submittedName>
</protein>
<dbReference type="InterPro" id="IPR010033">
    <property type="entry name" value="HAD_SF_ppase_IIIC"/>
</dbReference>
<dbReference type="PANTHER" id="PTHR17901">
    <property type="entry name" value="MAGNESIUM-DEPENDENT PHOSPHATASE 1 MDP1"/>
    <property type="match status" value="1"/>
</dbReference>
<dbReference type="Proteomes" id="UP000053911">
    <property type="component" value="Unassembled WGS sequence"/>
</dbReference>
<accession>A0A101EK94</accession>
<dbReference type="PATRIC" id="fig|172049.5.peg.1964"/>
<name>A0A101EK94_9EURY</name>
<dbReference type="InterPro" id="IPR036412">
    <property type="entry name" value="HAD-like_sf"/>
</dbReference>
<dbReference type="GO" id="GO:0016791">
    <property type="term" value="F:phosphatase activity"/>
    <property type="evidence" value="ECO:0007669"/>
    <property type="project" value="InterPro"/>
</dbReference>
<dbReference type="OMA" id="GTLWDHE"/>
<dbReference type="AlphaFoldDB" id="A0A101EK94"/>
<dbReference type="InterPro" id="IPR010036">
    <property type="entry name" value="MDP_1_eu_arc"/>
</dbReference>
<sequence length="170" mass="20451">MRLLIFDLDKTLWDHYDASQLVPPFRTHGTELIDALGNKLKLFDGVVEFLDWAKERFVLSIASWNLEKLVRPILEEFNIWHYFVFPKIENHPDKADMIVRTLQELKNSGYEIEEVIYIDDRTLHLDKIKKRIPDIRFIQMWVDVKNFEELREYLMKELEVKKDEALSGER</sequence>
<dbReference type="PANTHER" id="PTHR17901:SF14">
    <property type="entry name" value="MAGNESIUM-DEPENDENT PHOSPHATASE 1"/>
    <property type="match status" value="1"/>
</dbReference>
<dbReference type="RefSeq" id="WP_012766143.1">
    <property type="nucleotide sequence ID" value="NZ_LGFD01000051.1"/>
</dbReference>
<dbReference type="Gene3D" id="3.40.50.1000">
    <property type="entry name" value="HAD superfamily/HAD-like"/>
    <property type="match status" value="1"/>
</dbReference>
<comment type="caution">
    <text evidence="1">The sequence shown here is derived from an EMBL/GenBank/DDBJ whole genome shotgun (WGS) entry which is preliminary data.</text>
</comment>